<keyword evidence="6 10" id="KW-0418">Kinase</keyword>
<dbReference type="GO" id="GO:0004797">
    <property type="term" value="F:thymidine kinase activity"/>
    <property type="evidence" value="ECO:0007669"/>
    <property type="project" value="UniProtKB-EC"/>
</dbReference>
<dbReference type="EMBL" id="PXYT01000008">
    <property type="protein sequence ID" value="PSR30710.1"/>
    <property type="molecule type" value="Genomic_DNA"/>
</dbReference>
<evidence type="ECO:0000256" key="1">
    <source>
        <dbReference type="ARBA" id="ARBA00007587"/>
    </source>
</evidence>
<proteinExistence type="inferred from homology"/>
<evidence type="ECO:0000256" key="3">
    <source>
        <dbReference type="ARBA" id="ARBA00022634"/>
    </source>
</evidence>
<keyword evidence="12" id="KW-0472">Membrane</keyword>
<feature type="binding site" evidence="9">
    <location>
        <begin position="184"/>
        <end position="187"/>
    </location>
    <ligand>
        <name>substrate</name>
    </ligand>
</feature>
<keyword evidence="12" id="KW-0812">Transmembrane</keyword>
<dbReference type="SUPFAM" id="SSF52540">
    <property type="entry name" value="P-loop containing nucleoside triphosphate hydrolases"/>
    <property type="match status" value="1"/>
</dbReference>
<evidence type="ECO:0000256" key="2">
    <source>
        <dbReference type="ARBA" id="ARBA00012118"/>
    </source>
</evidence>
<dbReference type="PIRSF" id="PIRSF035805">
    <property type="entry name" value="TK_cell"/>
    <property type="match status" value="1"/>
</dbReference>
<keyword evidence="4 10" id="KW-0808">Transferase</keyword>
<evidence type="ECO:0000256" key="8">
    <source>
        <dbReference type="PIRSR" id="PIRSR035805-1"/>
    </source>
</evidence>
<keyword evidence="7 10" id="KW-0067">ATP-binding</keyword>
<evidence type="ECO:0000256" key="9">
    <source>
        <dbReference type="PIRSR" id="PIRSR035805-2"/>
    </source>
</evidence>
<reference evidence="13 14" key="1">
    <citation type="journal article" date="2014" name="BMC Genomics">
        <title>Comparison of environmental and isolate Sulfobacillus genomes reveals diverse carbon, sulfur, nitrogen, and hydrogen metabolisms.</title>
        <authorList>
            <person name="Justice N.B."/>
            <person name="Norman A."/>
            <person name="Brown C.T."/>
            <person name="Singh A."/>
            <person name="Thomas B.C."/>
            <person name="Banfield J.F."/>
        </authorList>
    </citation>
    <scope>NUCLEOTIDE SEQUENCE [LARGE SCALE GENOMIC DNA]</scope>
    <source>
        <strain evidence="13">AMDSBA1</strain>
    </source>
</reference>
<dbReference type="EC" id="2.7.1.21" evidence="2 10"/>
<gene>
    <name evidence="13" type="ORF">C7B43_05320</name>
</gene>
<feature type="non-terminal residue" evidence="13">
    <location>
        <position position="1"/>
    </location>
</feature>
<dbReference type="Gene3D" id="3.30.60.20">
    <property type="match status" value="1"/>
</dbReference>
<feature type="active site" description="Proton acceptor" evidence="8">
    <location>
        <position position="107"/>
    </location>
</feature>
<keyword evidence="5 10" id="KW-0547">Nucleotide-binding</keyword>
<keyword evidence="12" id="KW-1133">Transmembrane helix</keyword>
<organism evidence="13 14">
    <name type="scientific">Sulfobacillus benefaciens</name>
    <dbReference type="NCBI Taxonomy" id="453960"/>
    <lineage>
        <taxon>Bacteria</taxon>
        <taxon>Bacillati</taxon>
        <taxon>Bacillota</taxon>
        <taxon>Clostridia</taxon>
        <taxon>Eubacteriales</taxon>
        <taxon>Clostridiales Family XVII. Incertae Sedis</taxon>
        <taxon>Sulfobacillus</taxon>
    </lineage>
</organism>
<dbReference type="InterPro" id="IPR001267">
    <property type="entry name" value="Thymidine_kinase"/>
</dbReference>
<dbReference type="AlphaFoldDB" id="A0A2T2X889"/>
<dbReference type="GO" id="GO:0005524">
    <property type="term" value="F:ATP binding"/>
    <property type="evidence" value="ECO:0007669"/>
    <property type="project" value="UniProtKB-KW"/>
</dbReference>
<evidence type="ECO:0000256" key="11">
    <source>
        <dbReference type="RuleBase" id="RU004165"/>
    </source>
</evidence>
<evidence type="ECO:0000313" key="13">
    <source>
        <dbReference type="EMBL" id="PSR30710.1"/>
    </source>
</evidence>
<feature type="transmembrane region" description="Helical" evidence="12">
    <location>
        <begin position="9"/>
        <end position="29"/>
    </location>
</feature>
<comment type="catalytic activity">
    <reaction evidence="10">
        <text>thymidine + ATP = dTMP + ADP + H(+)</text>
        <dbReference type="Rhea" id="RHEA:19129"/>
        <dbReference type="ChEBI" id="CHEBI:15378"/>
        <dbReference type="ChEBI" id="CHEBI:17748"/>
        <dbReference type="ChEBI" id="CHEBI:30616"/>
        <dbReference type="ChEBI" id="CHEBI:63528"/>
        <dbReference type="ChEBI" id="CHEBI:456216"/>
        <dbReference type="EC" id="2.7.1.21"/>
    </reaction>
</comment>
<evidence type="ECO:0000256" key="10">
    <source>
        <dbReference type="RuleBase" id="RU000544"/>
    </source>
</evidence>
<comment type="caution">
    <text evidence="13">The sequence shown here is derived from an EMBL/GenBank/DDBJ whole genome shotgun (WGS) entry which is preliminary data.</text>
</comment>
<evidence type="ECO:0000256" key="4">
    <source>
        <dbReference type="ARBA" id="ARBA00022679"/>
    </source>
</evidence>
<dbReference type="Proteomes" id="UP000242699">
    <property type="component" value="Unassembled WGS sequence"/>
</dbReference>
<dbReference type="Gene3D" id="3.40.50.300">
    <property type="entry name" value="P-loop containing nucleotide triphosphate hydrolases"/>
    <property type="match status" value="1"/>
</dbReference>
<comment type="similarity">
    <text evidence="1 11">Belongs to the thymidine kinase family.</text>
</comment>
<sequence>RSFGNRSRIIMRGGLFVAGFIRVITGGMFSGKSQELICQIDKARASGNPVDVCYPRIAERQSPRDIQGRVMAMDDQSGVQLFALGTDEFSFGTIRHKLLSEIIAIDEAQFFSPHIVDVVKKWRHEGRCVLIAGLDMDYLEQPFGSMGDLMCLADDVVKLHATCSSCHDKPAFISHRVSPSLHQVEIGETNYVALCLECHRKLCSGDRQRKEEYGALRETARHPS</sequence>
<dbReference type="PANTHER" id="PTHR11441:SF0">
    <property type="entry name" value="THYMIDINE KINASE, CYTOSOLIC"/>
    <property type="match status" value="1"/>
</dbReference>
<feature type="binding site" evidence="9">
    <location>
        <position position="191"/>
    </location>
    <ligand>
        <name>substrate</name>
    </ligand>
</feature>
<dbReference type="Pfam" id="PF00265">
    <property type="entry name" value="TK"/>
    <property type="match status" value="1"/>
</dbReference>
<evidence type="ECO:0000256" key="12">
    <source>
        <dbReference type="SAM" id="Phobius"/>
    </source>
</evidence>
<dbReference type="InterPro" id="IPR027417">
    <property type="entry name" value="P-loop_NTPase"/>
</dbReference>
<accession>A0A2T2X889</accession>
<evidence type="ECO:0000256" key="6">
    <source>
        <dbReference type="ARBA" id="ARBA00022777"/>
    </source>
</evidence>
<dbReference type="PANTHER" id="PTHR11441">
    <property type="entry name" value="THYMIDINE KINASE"/>
    <property type="match status" value="1"/>
</dbReference>
<keyword evidence="3 10" id="KW-0237">DNA synthesis</keyword>
<dbReference type="GO" id="GO:0005829">
    <property type="term" value="C:cytosol"/>
    <property type="evidence" value="ECO:0007669"/>
    <property type="project" value="TreeGrafter"/>
</dbReference>
<evidence type="ECO:0000313" key="14">
    <source>
        <dbReference type="Proteomes" id="UP000242699"/>
    </source>
</evidence>
<evidence type="ECO:0000256" key="5">
    <source>
        <dbReference type="ARBA" id="ARBA00022741"/>
    </source>
</evidence>
<name>A0A2T2X889_9FIRM</name>
<protein>
    <recommendedName>
        <fullName evidence="2 10">Thymidine kinase</fullName>
        <ecNumber evidence="2 10">2.7.1.21</ecNumber>
    </recommendedName>
</protein>
<evidence type="ECO:0000256" key="7">
    <source>
        <dbReference type="ARBA" id="ARBA00022840"/>
    </source>
</evidence>
<dbReference type="GO" id="GO:0046104">
    <property type="term" value="P:thymidine metabolic process"/>
    <property type="evidence" value="ECO:0007669"/>
    <property type="project" value="TreeGrafter"/>
</dbReference>
<dbReference type="GO" id="GO:0071897">
    <property type="term" value="P:DNA biosynthetic process"/>
    <property type="evidence" value="ECO:0007669"/>
    <property type="project" value="UniProtKB-KW"/>
</dbReference>